<dbReference type="GO" id="GO:0006281">
    <property type="term" value="P:DNA repair"/>
    <property type="evidence" value="ECO:0007669"/>
    <property type="project" value="UniProtKB-KW"/>
</dbReference>
<evidence type="ECO:0000256" key="8">
    <source>
        <dbReference type="ARBA" id="ARBA00022806"/>
    </source>
</evidence>
<dbReference type="PANTHER" id="PTHR13710:SF105">
    <property type="entry name" value="ATP-DEPENDENT DNA HELICASE Q1"/>
    <property type="match status" value="1"/>
</dbReference>
<evidence type="ECO:0000256" key="7">
    <source>
        <dbReference type="ARBA" id="ARBA00022801"/>
    </source>
</evidence>
<comment type="catalytic activity">
    <reaction evidence="15">
        <text>Couples ATP hydrolysis with the unwinding of duplex DNA by translocating in the 3'-5' direction.</text>
        <dbReference type="EC" id="5.6.2.4"/>
    </reaction>
</comment>
<feature type="domain" description="HRDC" evidence="17">
    <location>
        <begin position="524"/>
        <end position="604"/>
    </location>
</feature>
<evidence type="ECO:0000313" key="20">
    <source>
        <dbReference type="EMBL" id="QEY24010.1"/>
    </source>
</evidence>
<evidence type="ECO:0000256" key="4">
    <source>
        <dbReference type="ARBA" id="ARBA00022723"/>
    </source>
</evidence>
<dbReference type="InterPro" id="IPR002121">
    <property type="entry name" value="HRDC_dom"/>
</dbReference>
<feature type="domain" description="Helicase C-terminal" evidence="19">
    <location>
        <begin position="216"/>
        <end position="366"/>
    </location>
</feature>
<dbReference type="NCBIfam" id="TIGR00614">
    <property type="entry name" value="recQ_fam"/>
    <property type="match status" value="1"/>
</dbReference>
<dbReference type="GO" id="GO:0016787">
    <property type="term" value="F:hydrolase activity"/>
    <property type="evidence" value="ECO:0007669"/>
    <property type="project" value="UniProtKB-KW"/>
</dbReference>
<protein>
    <recommendedName>
        <fullName evidence="16">DNA helicase RecQ</fullName>
        <ecNumber evidence="16">5.6.2.4</ecNumber>
    </recommendedName>
</protein>
<name>A0A5P3MRD7_NEIAN</name>
<dbReference type="SMART" id="SM00956">
    <property type="entry name" value="RQC"/>
    <property type="match status" value="1"/>
</dbReference>
<evidence type="ECO:0000256" key="11">
    <source>
        <dbReference type="ARBA" id="ARBA00023125"/>
    </source>
</evidence>
<keyword evidence="6" id="KW-0227">DNA damage</keyword>
<dbReference type="InterPro" id="IPR001650">
    <property type="entry name" value="Helicase_C-like"/>
</dbReference>
<evidence type="ECO:0000259" key="17">
    <source>
        <dbReference type="PROSITE" id="PS50967"/>
    </source>
</evidence>
<dbReference type="CDD" id="cd17920">
    <property type="entry name" value="DEXHc_RecQ"/>
    <property type="match status" value="1"/>
</dbReference>
<keyword evidence="12" id="KW-0233">DNA recombination</keyword>
<evidence type="ECO:0000259" key="18">
    <source>
        <dbReference type="PROSITE" id="PS51192"/>
    </source>
</evidence>
<dbReference type="InterPro" id="IPR032284">
    <property type="entry name" value="RecQ_Zn-bd"/>
</dbReference>
<dbReference type="GO" id="GO:0005737">
    <property type="term" value="C:cytoplasm"/>
    <property type="evidence" value="ECO:0007669"/>
    <property type="project" value="TreeGrafter"/>
</dbReference>
<comment type="similarity">
    <text evidence="3">Belongs to the helicase family. RecQ subfamily.</text>
</comment>
<dbReference type="InterPro" id="IPR011545">
    <property type="entry name" value="DEAD/DEAH_box_helicase_dom"/>
</dbReference>
<dbReference type="PROSITE" id="PS50967">
    <property type="entry name" value="HRDC"/>
    <property type="match status" value="3"/>
</dbReference>
<dbReference type="Pfam" id="PF00570">
    <property type="entry name" value="HRDC"/>
    <property type="match status" value="3"/>
</dbReference>
<dbReference type="OrthoDB" id="9760034at2"/>
<dbReference type="GO" id="GO:0005524">
    <property type="term" value="F:ATP binding"/>
    <property type="evidence" value="ECO:0007669"/>
    <property type="project" value="UniProtKB-KW"/>
</dbReference>
<dbReference type="FunFam" id="3.40.50.300:FF:001389">
    <property type="entry name" value="ATP-dependent DNA helicase RecQ"/>
    <property type="match status" value="1"/>
</dbReference>
<evidence type="ECO:0000256" key="9">
    <source>
        <dbReference type="ARBA" id="ARBA00022833"/>
    </source>
</evidence>
<dbReference type="GO" id="GO:0009432">
    <property type="term" value="P:SOS response"/>
    <property type="evidence" value="ECO:0007669"/>
    <property type="project" value="UniProtKB-UniRule"/>
</dbReference>
<evidence type="ECO:0000256" key="2">
    <source>
        <dbReference type="ARBA" id="ARBA00001947"/>
    </source>
</evidence>
<evidence type="ECO:0000313" key="21">
    <source>
        <dbReference type="Proteomes" id="UP000325536"/>
    </source>
</evidence>
<dbReference type="Pfam" id="PF09382">
    <property type="entry name" value="RQC"/>
    <property type="match status" value="1"/>
</dbReference>
<dbReference type="InterPro" id="IPR018982">
    <property type="entry name" value="RQC_domain"/>
</dbReference>
<dbReference type="SMART" id="SM00341">
    <property type="entry name" value="HRDC"/>
    <property type="match status" value="3"/>
</dbReference>
<dbReference type="GO" id="GO:0009378">
    <property type="term" value="F:four-way junction helicase activity"/>
    <property type="evidence" value="ECO:0007669"/>
    <property type="project" value="TreeGrafter"/>
</dbReference>
<keyword evidence="7 20" id="KW-0378">Hydrolase</keyword>
<evidence type="ECO:0000256" key="3">
    <source>
        <dbReference type="ARBA" id="ARBA00005446"/>
    </source>
</evidence>
<sequence>MPPTTARQVLHDVFGYPEFRGNQEAVVETLAAGRSLTVLMPTGGGKSLCYQIPALMRQGVAVVVSPLIALMNDQVANLHAAGVAAAAVHSGTGAEEARRIADDIHAGRLKLLYVAPERLVSERFLRFLDQQNISLFAIDEAHCVSQWGHDFRPEYQQLGILAERYPAVPRIALTATADAATRADIKHYLHLDDSPEYIASFDRPNIYYQVIEKNNGKKQLLDFIQKQMNGQSGIVYCLSRKKVEDVAAFLCEHGLDAIPYHAGLSMEMRAANQHRFTREDNIIVVATVAFGMGIDKPDVRFVAHLDMPQSIEHFYQESGRAGRDGLPAASWLCYGLNDWVLLRERIAEGQSDDIQKQIEMQKLDAMLSVCETAECRRVLLLRHFGEASQPCGHCDNCLHPPVRFDGTVLAQKLLSCIYRVGQRFAAGYVTAVLRGKSDDWIQRNRHDRLSTFGIGNSLTDKEWRSVIRQCISLGYLTVNPQQHQALQLTESARSVLKGETEVWLRPLKREKTATQKPKEEWLRTEREERVWQALRGWRMEKARAEEVPAYVVCGDKTLRDMVEKMPQNLQELHEIYGLGEAKIQKYGQDLLAICLNAADSGNRPSANPSPFADGLTGERNQAMWQALTAWRTKQAQTEGVAEGKICTDDSLTDLIRLTPETDLDLQGIYGLGEVRIGKYATDLLSVCYPFADSLDEQAAATRKLMRRLLEWCGRTARRADIPEHQVFSKITLRAIAAKQPQSLAELAEIHGMSEEKLAAYGEDLLAELQE</sequence>
<dbReference type="GO" id="GO:0006310">
    <property type="term" value="P:DNA recombination"/>
    <property type="evidence" value="ECO:0007669"/>
    <property type="project" value="UniProtKB-UniRule"/>
</dbReference>
<keyword evidence="4" id="KW-0479">Metal-binding</keyword>
<dbReference type="Pfam" id="PF16124">
    <property type="entry name" value="RecQ_Zn_bind"/>
    <property type="match status" value="1"/>
</dbReference>
<dbReference type="EC" id="5.6.2.4" evidence="16"/>
<dbReference type="GO" id="GO:0006260">
    <property type="term" value="P:DNA replication"/>
    <property type="evidence" value="ECO:0007669"/>
    <property type="project" value="InterPro"/>
</dbReference>
<dbReference type="FunFam" id="3.40.50.300:FF:000156">
    <property type="entry name" value="ATP-dependent DNA helicase recQ"/>
    <property type="match status" value="1"/>
</dbReference>
<keyword evidence="9" id="KW-0862">Zinc</keyword>
<dbReference type="PANTHER" id="PTHR13710">
    <property type="entry name" value="DNA HELICASE RECQ FAMILY MEMBER"/>
    <property type="match status" value="1"/>
</dbReference>
<dbReference type="SUPFAM" id="SSF52540">
    <property type="entry name" value="P-loop containing nucleoside triphosphate hydrolases"/>
    <property type="match status" value="2"/>
</dbReference>
<evidence type="ECO:0000256" key="1">
    <source>
        <dbReference type="ARBA" id="ARBA00001946"/>
    </source>
</evidence>
<dbReference type="InterPro" id="IPR006293">
    <property type="entry name" value="DNA_helicase_ATP-dep_RecQ_bac"/>
</dbReference>
<dbReference type="InterPro" id="IPR044876">
    <property type="entry name" value="HRDC_dom_sf"/>
</dbReference>
<evidence type="ECO:0000256" key="13">
    <source>
        <dbReference type="ARBA" id="ARBA00023204"/>
    </source>
</evidence>
<dbReference type="InterPro" id="IPR010997">
    <property type="entry name" value="HRDC-like_sf"/>
</dbReference>
<keyword evidence="11" id="KW-0238">DNA-binding</keyword>
<reference evidence="20 21" key="1">
    <citation type="submission" date="2018-08" db="EMBL/GenBank/DDBJ databases">
        <title>Neisseria animalis ATCC 49930 complete genome.</title>
        <authorList>
            <person name="Veseli I.A."/>
            <person name="Mascarenhas dos Santos A.C."/>
            <person name="Buttler R."/>
            <person name="Pombert J.-F."/>
        </authorList>
    </citation>
    <scope>NUCLEOTIDE SEQUENCE [LARGE SCALE GENOMIC DNA]</scope>
    <source>
        <strain evidence="20 21">ATCC 49930</strain>
    </source>
</reference>
<dbReference type="GO" id="GO:0043590">
    <property type="term" value="C:bacterial nucleoid"/>
    <property type="evidence" value="ECO:0007669"/>
    <property type="project" value="TreeGrafter"/>
</dbReference>
<accession>A0A5P3MRD7</accession>
<feature type="domain" description="HRDC" evidence="17">
    <location>
        <begin position="617"/>
        <end position="697"/>
    </location>
</feature>
<gene>
    <name evidence="20" type="primary">recQ</name>
    <name evidence="20" type="ORF">D0T90_05460</name>
</gene>
<dbReference type="PROSITE" id="PS51194">
    <property type="entry name" value="HELICASE_CTER"/>
    <property type="match status" value="1"/>
</dbReference>
<dbReference type="Proteomes" id="UP000325536">
    <property type="component" value="Chromosome"/>
</dbReference>
<evidence type="ECO:0000256" key="14">
    <source>
        <dbReference type="ARBA" id="ARBA00023235"/>
    </source>
</evidence>
<dbReference type="Pfam" id="PF00271">
    <property type="entry name" value="Helicase_C"/>
    <property type="match status" value="1"/>
</dbReference>
<keyword evidence="14" id="KW-0413">Isomerase</keyword>
<dbReference type="SUPFAM" id="SSF47819">
    <property type="entry name" value="HRDC-like"/>
    <property type="match status" value="3"/>
</dbReference>
<dbReference type="Gene3D" id="1.10.150.80">
    <property type="entry name" value="HRDC domain"/>
    <property type="match status" value="3"/>
</dbReference>
<dbReference type="InterPro" id="IPR004589">
    <property type="entry name" value="DNA_helicase_ATP-dep_RecQ"/>
</dbReference>
<dbReference type="Pfam" id="PF00270">
    <property type="entry name" value="DEAD"/>
    <property type="match status" value="1"/>
</dbReference>
<dbReference type="GO" id="GO:0043138">
    <property type="term" value="F:3'-5' DNA helicase activity"/>
    <property type="evidence" value="ECO:0007669"/>
    <property type="project" value="UniProtKB-EC"/>
</dbReference>
<dbReference type="InterPro" id="IPR014001">
    <property type="entry name" value="Helicase_ATP-bd"/>
</dbReference>
<evidence type="ECO:0000256" key="16">
    <source>
        <dbReference type="NCBIfam" id="TIGR01389"/>
    </source>
</evidence>
<evidence type="ECO:0000256" key="10">
    <source>
        <dbReference type="ARBA" id="ARBA00022840"/>
    </source>
</evidence>
<dbReference type="GO" id="GO:0003677">
    <property type="term" value="F:DNA binding"/>
    <property type="evidence" value="ECO:0007669"/>
    <property type="project" value="UniProtKB-KW"/>
</dbReference>
<dbReference type="InterPro" id="IPR027417">
    <property type="entry name" value="P-loop_NTPase"/>
</dbReference>
<dbReference type="AlphaFoldDB" id="A0A5P3MRD7"/>
<dbReference type="SMART" id="SM00487">
    <property type="entry name" value="DEXDc"/>
    <property type="match status" value="1"/>
</dbReference>
<dbReference type="Gene3D" id="3.40.50.300">
    <property type="entry name" value="P-loop containing nucleotide triphosphate hydrolases"/>
    <property type="match status" value="2"/>
</dbReference>
<organism evidence="20 21">
    <name type="scientific">Neisseria animalis</name>
    <dbReference type="NCBI Taxonomy" id="492"/>
    <lineage>
        <taxon>Bacteria</taxon>
        <taxon>Pseudomonadati</taxon>
        <taxon>Pseudomonadota</taxon>
        <taxon>Betaproteobacteria</taxon>
        <taxon>Neisseriales</taxon>
        <taxon>Neisseriaceae</taxon>
        <taxon>Neisseria</taxon>
    </lineage>
</organism>
<dbReference type="Gene3D" id="1.10.10.10">
    <property type="entry name" value="Winged helix-like DNA-binding domain superfamily/Winged helix DNA-binding domain"/>
    <property type="match status" value="1"/>
</dbReference>
<evidence type="ECO:0000256" key="6">
    <source>
        <dbReference type="ARBA" id="ARBA00022763"/>
    </source>
</evidence>
<feature type="domain" description="Helicase ATP-binding" evidence="18">
    <location>
        <begin position="27"/>
        <end position="195"/>
    </location>
</feature>
<dbReference type="KEGG" id="naq:D0T90_05460"/>
<feature type="domain" description="HRDC" evidence="17">
    <location>
        <begin position="698"/>
        <end position="770"/>
    </location>
</feature>
<dbReference type="EMBL" id="CP031699">
    <property type="protein sequence ID" value="QEY24010.1"/>
    <property type="molecule type" value="Genomic_DNA"/>
</dbReference>
<keyword evidence="5" id="KW-0547">Nucleotide-binding</keyword>
<keyword evidence="8 20" id="KW-0347">Helicase</keyword>
<dbReference type="PROSITE" id="PS51192">
    <property type="entry name" value="HELICASE_ATP_BIND_1"/>
    <property type="match status" value="1"/>
</dbReference>
<dbReference type="CDD" id="cd18794">
    <property type="entry name" value="SF2_C_RecQ"/>
    <property type="match status" value="1"/>
</dbReference>
<proteinExistence type="inferred from homology"/>
<keyword evidence="10" id="KW-0067">ATP-binding</keyword>
<keyword evidence="13" id="KW-0234">DNA repair</keyword>
<comment type="cofactor">
    <cofactor evidence="2">
        <name>Zn(2+)</name>
        <dbReference type="ChEBI" id="CHEBI:29105"/>
    </cofactor>
</comment>
<evidence type="ECO:0000259" key="19">
    <source>
        <dbReference type="PROSITE" id="PS51194"/>
    </source>
</evidence>
<dbReference type="SMART" id="SM00490">
    <property type="entry name" value="HELICc"/>
    <property type="match status" value="1"/>
</dbReference>
<dbReference type="InterPro" id="IPR036388">
    <property type="entry name" value="WH-like_DNA-bd_sf"/>
</dbReference>
<keyword evidence="21" id="KW-1185">Reference proteome</keyword>
<dbReference type="NCBIfam" id="TIGR01389">
    <property type="entry name" value="recQ"/>
    <property type="match status" value="1"/>
</dbReference>
<dbReference type="GO" id="GO:0046872">
    <property type="term" value="F:metal ion binding"/>
    <property type="evidence" value="ECO:0007669"/>
    <property type="project" value="UniProtKB-KW"/>
</dbReference>
<evidence type="ECO:0000256" key="15">
    <source>
        <dbReference type="ARBA" id="ARBA00034617"/>
    </source>
</evidence>
<evidence type="ECO:0000256" key="12">
    <source>
        <dbReference type="ARBA" id="ARBA00023172"/>
    </source>
</evidence>
<dbReference type="GO" id="GO:0030894">
    <property type="term" value="C:replisome"/>
    <property type="evidence" value="ECO:0007669"/>
    <property type="project" value="TreeGrafter"/>
</dbReference>
<evidence type="ECO:0000256" key="5">
    <source>
        <dbReference type="ARBA" id="ARBA00022741"/>
    </source>
</evidence>
<comment type="cofactor">
    <cofactor evidence="1">
        <name>Mg(2+)</name>
        <dbReference type="ChEBI" id="CHEBI:18420"/>
    </cofactor>
</comment>
<dbReference type="RefSeq" id="WP_123795194.1">
    <property type="nucleotide sequence ID" value="NZ_CP031699.1"/>
</dbReference>